<evidence type="ECO:0000313" key="1">
    <source>
        <dbReference type="EMBL" id="CAB5218319.1"/>
    </source>
</evidence>
<dbReference type="EMBL" id="LR798262">
    <property type="protein sequence ID" value="CAB5218319.1"/>
    <property type="molecule type" value="Genomic_DNA"/>
</dbReference>
<protein>
    <submittedName>
        <fullName evidence="1">Uncharacterized protein</fullName>
    </submittedName>
</protein>
<gene>
    <name evidence="1" type="ORF">UFOVP211_2</name>
</gene>
<organism evidence="1">
    <name type="scientific">uncultured Caudovirales phage</name>
    <dbReference type="NCBI Taxonomy" id="2100421"/>
    <lineage>
        <taxon>Viruses</taxon>
        <taxon>Duplodnaviria</taxon>
        <taxon>Heunggongvirae</taxon>
        <taxon>Uroviricota</taxon>
        <taxon>Caudoviricetes</taxon>
        <taxon>Peduoviridae</taxon>
        <taxon>Maltschvirus</taxon>
        <taxon>Maltschvirus maltsch</taxon>
    </lineage>
</organism>
<name>A0A6J7WJS7_9CAUD</name>
<accession>A0A6J7WJS7</accession>
<reference evidence="1" key="1">
    <citation type="submission" date="2020-05" db="EMBL/GenBank/DDBJ databases">
        <authorList>
            <person name="Chiriac C."/>
            <person name="Salcher M."/>
            <person name="Ghai R."/>
            <person name="Kavagutti S V."/>
        </authorList>
    </citation>
    <scope>NUCLEOTIDE SEQUENCE</scope>
</reference>
<proteinExistence type="predicted"/>
<sequence length="52" mass="6126">MIRNILDLLQLDNFYGKTENIEIAKGKYQLPTSVKHAIKQGKRKALWQKQKQ</sequence>